<dbReference type="Gramene" id="GBG60980">
    <property type="protein sequence ID" value="GBG60980"/>
    <property type="gene ID" value="CBR_g18577"/>
</dbReference>
<evidence type="ECO:0000256" key="2">
    <source>
        <dbReference type="SAM" id="Phobius"/>
    </source>
</evidence>
<dbReference type="SMART" id="SM00257">
    <property type="entry name" value="LysM"/>
    <property type="match status" value="1"/>
</dbReference>
<protein>
    <recommendedName>
        <fullName evidence="3">LysM domain-containing protein</fullName>
    </recommendedName>
</protein>
<dbReference type="InterPro" id="IPR018392">
    <property type="entry name" value="LysM"/>
</dbReference>
<keyword evidence="2" id="KW-0472">Membrane</keyword>
<evidence type="ECO:0000313" key="4">
    <source>
        <dbReference type="EMBL" id="GBG60980.1"/>
    </source>
</evidence>
<comment type="caution">
    <text evidence="4">The sequence shown here is derived from an EMBL/GenBank/DDBJ whole genome shotgun (WGS) entry which is preliminary data.</text>
</comment>
<dbReference type="Pfam" id="PF01476">
    <property type="entry name" value="LysM"/>
    <property type="match status" value="1"/>
</dbReference>
<dbReference type="InterPro" id="IPR036779">
    <property type="entry name" value="LysM_dom_sf"/>
</dbReference>
<dbReference type="EMBL" id="BFEA01000016">
    <property type="protein sequence ID" value="GBG60980.1"/>
    <property type="molecule type" value="Genomic_DNA"/>
</dbReference>
<name>A0A388JT64_CHABU</name>
<dbReference type="SUPFAM" id="SSF56112">
    <property type="entry name" value="Protein kinase-like (PK-like)"/>
    <property type="match status" value="1"/>
</dbReference>
<dbReference type="PANTHER" id="PTHR45927">
    <property type="entry name" value="LYSM-DOMAIN RECEPTOR-LIKE KINASE-RELATED"/>
    <property type="match status" value="1"/>
</dbReference>
<dbReference type="Gene3D" id="3.30.200.20">
    <property type="entry name" value="Phosphorylase Kinase, domain 1"/>
    <property type="match status" value="1"/>
</dbReference>
<dbReference type="PROSITE" id="PS51782">
    <property type="entry name" value="LYSM"/>
    <property type="match status" value="1"/>
</dbReference>
<proteinExistence type="predicted"/>
<organism evidence="4 5">
    <name type="scientific">Chara braunii</name>
    <name type="common">Braun's stonewort</name>
    <dbReference type="NCBI Taxonomy" id="69332"/>
    <lineage>
        <taxon>Eukaryota</taxon>
        <taxon>Viridiplantae</taxon>
        <taxon>Streptophyta</taxon>
        <taxon>Charophyceae</taxon>
        <taxon>Charales</taxon>
        <taxon>Characeae</taxon>
        <taxon>Chara</taxon>
    </lineage>
</organism>
<sequence>MNVDRIGRGAKREELLTMKRLPWRCDTGVERRPGGGVASPLQSTSPSPPPPAPAPVCALACASSSVQIDHCSFLSEKMRRQHDHRDRRWFSSEAAGATAAAGDWPWLPSWTVLVAVLWVLALQALVPSVVGTACSPAADQGCISFAVYRMKRDESLLEVAERYRESVTGVLLVNGLTETATTKEGEEVYIPLRCACDQSQGIFRAKPTYTINKGDTLSFIAQQKYQYMTTIATIAEASSVKNVDFILAGATLTIPIPCACNRTSIPPFAYTSFLTYVPRQGDNDVLLAGKYNSSKEAMRTANDAAQEVNIESNKPIVIPSNKTFPPLTINALPPAQPNCSFPDMCPGPQPEPQPDGNKTDSGKGLPSAVFISLLVGGVIIFILAGVSIAYILSKASKRRRHGRRGVQQGSSITRHFFSRSSAGTENTTGSSTPAADVHGQCGGIIQSSGTYMKLASNVAGFEEPDRMIVFSYNELANATDNFSTANKIGQGAFGTVYYAKLRNRTYCGTAPVELESQVAFSKSCLGGMAKEWVLAEANAAGFEDIGEWAKILTLRQFL</sequence>
<dbReference type="OrthoDB" id="1736150at2759"/>
<keyword evidence="5" id="KW-1185">Reference proteome</keyword>
<dbReference type="PANTHER" id="PTHR45927:SF2">
    <property type="entry name" value="SERINE_THREONINE RECEPTOR-LIKE KINASE NFP"/>
    <property type="match status" value="1"/>
</dbReference>
<feature type="compositionally biased region" description="Polar residues" evidence="1">
    <location>
        <begin position="407"/>
        <end position="433"/>
    </location>
</feature>
<feature type="region of interest" description="Disordered" evidence="1">
    <location>
        <begin position="26"/>
        <end position="54"/>
    </location>
</feature>
<evidence type="ECO:0000256" key="1">
    <source>
        <dbReference type="SAM" id="MobiDB-lite"/>
    </source>
</evidence>
<feature type="region of interest" description="Disordered" evidence="1">
    <location>
        <begin position="399"/>
        <end position="435"/>
    </location>
</feature>
<dbReference type="CDD" id="cd00118">
    <property type="entry name" value="LysM"/>
    <property type="match status" value="1"/>
</dbReference>
<dbReference type="GO" id="GO:0005886">
    <property type="term" value="C:plasma membrane"/>
    <property type="evidence" value="ECO:0007669"/>
    <property type="project" value="UniProtKB-ARBA"/>
</dbReference>
<gene>
    <name evidence="4" type="ORF">CBR_g18577</name>
</gene>
<feature type="region of interest" description="Disordered" evidence="1">
    <location>
        <begin position="339"/>
        <end position="362"/>
    </location>
</feature>
<accession>A0A388JT64</accession>
<dbReference type="Proteomes" id="UP000265515">
    <property type="component" value="Unassembled WGS sequence"/>
</dbReference>
<dbReference type="AlphaFoldDB" id="A0A388JT64"/>
<feature type="transmembrane region" description="Helical" evidence="2">
    <location>
        <begin position="368"/>
        <end position="393"/>
    </location>
</feature>
<dbReference type="InterPro" id="IPR011009">
    <property type="entry name" value="Kinase-like_dom_sf"/>
</dbReference>
<keyword evidence="2" id="KW-0812">Transmembrane</keyword>
<dbReference type="Gene3D" id="3.10.350.10">
    <property type="entry name" value="LysM domain"/>
    <property type="match status" value="1"/>
</dbReference>
<feature type="domain" description="LysM" evidence="3">
    <location>
        <begin position="207"/>
        <end position="254"/>
    </location>
</feature>
<keyword evidence="2" id="KW-1133">Transmembrane helix</keyword>
<evidence type="ECO:0000313" key="5">
    <source>
        <dbReference type="Proteomes" id="UP000265515"/>
    </source>
</evidence>
<evidence type="ECO:0000259" key="3">
    <source>
        <dbReference type="PROSITE" id="PS51782"/>
    </source>
</evidence>
<reference evidence="4 5" key="1">
    <citation type="journal article" date="2018" name="Cell">
        <title>The Chara Genome: Secondary Complexity and Implications for Plant Terrestrialization.</title>
        <authorList>
            <person name="Nishiyama T."/>
            <person name="Sakayama H."/>
            <person name="Vries J.D."/>
            <person name="Buschmann H."/>
            <person name="Saint-Marcoux D."/>
            <person name="Ullrich K.K."/>
            <person name="Haas F.B."/>
            <person name="Vanderstraeten L."/>
            <person name="Becker D."/>
            <person name="Lang D."/>
            <person name="Vosolsobe S."/>
            <person name="Rombauts S."/>
            <person name="Wilhelmsson P.K.I."/>
            <person name="Janitza P."/>
            <person name="Kern R."/>
            <person name="Heyl A."/>
            <person name="Rumpler F."/>
            <person name="Villalobos L.I.A.C."/>
            <person name="Clay J.M."/>
            <person name="Skokan R."/>
            <person name="Toyoda A."/>
            <person name="Suzuki Y."/>
            <person name="Kagoshima H."/>
            <person name="Schijlen E."/>
            <person name="Tajeshwar N."/>
            <person name="Catarino B."/>
            <person name="Hetherington A.J."/>
            <person name="Saltykova A."/>
            <person name="Bonnot C."/>
            <person name="Breuninger H."/>
            <person name="Symeonidi A."/>
            <person name="Radhakrishnan G.V."/>
            <person name="Van Nieuwerburgh F."/>
            <person name="Deforce D."/>
            <person name="Chang C."/>
            <person name="Karol K.G."/>
            <person name="Hedrich R."/>
            <person name="Ulvskov P."/>
            <person name="Glockner G."/>
            <person name="Delwiche C.F."/>
            <person name="Petrasek J."/>
            <person name="Van de Peer Y."/>
            <person name="Friml J."/>
            <person name="Beilby M."/>
            <person name="Dolan L."/>
            <person name="Kohara Y."/>
            <person name="Sugano S."/>
            <person name="Fujiyama A."/>
            <person name="Delaux P.-M."/>
            <person name="Quint M."/>
            <person name="TheiBen G."/>
            <person name="Hagemann M."/>
            <person name="Harholt J."/>
            <person name="Dunand C."/>
            <person name="Zachgo S."/>
            <person name="Langdale J."/>
            <person name="Maumus F."/>
            <person name="Straeten D.V.D."/>
            <person name="Gould S.B."/>
            <person name="Rensing S.A."/>
        </authorList>
    </citation>
    <scope>NUCLEOTIDE SEQUENCE [LARGE SCALE GENOMIC DNA]</scope>
    <source>
        <strain evidence="4 5">S276</strain>
    </source>
</reference>
<dbReference type="InterPro" id="IPR052611">
    <property type="entry name" value="Plant_RLK_LysM"/>
</dbReference>
<dbReference type="OMA" id="YMKLASN"/>